<name>A0ABU6HFV0_9RHOB</name>
<evidence type="ECO:0000256" key="1">
    <source>
        <dbReference type="ARBA" id="ARBA00004571"/>
    </source>
</evidence>
<evidence type="ECO:0000313" key="18">
    <source>
        <dbReference type="EMBL" id="MEC3861292.1"/>
    </source>
</evidence>
<evidence type="ECO:0000256" key="7">
    <source>
        <dbReference type="ARBA" id="ARBA00022729"/>
    </source>
</evidence>
<keyword evidence="13" id="KW-0998">Cell outer membrane</keyword>
<dbReference type="Gene3D" id="3.10.560.10">
    <property type="entry name" value="Outer membrane lipoprotein wza domain like"/>
    <property type="match status" value="2"/>
</dbReference>
<evidence type="ECO:0000256" key="4">
    <source>
        <dbReference type="ARBA" id="ARBA00022452"/>
    </source>
</evidence>
<evidence type="ECO:0000259" key="17">
    <source>
        <dbReference type="Pfam" id="PF22461"/>
    </source>
</evidence>
<keyword evidence="3" id="KW-0813">Transport</keyword>
<evidence type="ECO:0000256" key="3">
    <source>
        <dbReference type="ARBA" id="ARBA00022448"/>
    </source>
</evidence>
<dbReference type="InterPro" id="IPR003715">
    <property type="entry name" value="Poly_export_N"/>
</dbReference>
<dbReference type="Proteomes" id="UP001348149">
    <property type="component" value="Unassembled WGS sequence"/>
</dbReference>
<evidence type="ECO:0000256" key="9">
    <source>
        <dbReference type="ARBA" id="ARBA00023065"/>
    </source>
</evidence>
<dbReference type="PROSITE" id="PS51257">
    <property type="entry name" value="PROKAR_LIPOPROTEIN"/>
    <property type="match status" value="1"/>
</dbReference>
<dbReference type="InterPro" id="IPR054765">
    <property type="entry name" value="SLBB_dom"/>
</dbReference>
<feature type="domain" description="Polysaccharide export protein N-terminal" evidence="16">
    <location>
        <begin position="76"/>
        <end position="161"/>
    </location>
</feature>
<comment type="subcellular location">
    <subcellularLocation>
        <location evidence="1">Cell outer membrane</location>
        <topology evidence="1">Multi-pass membrane protein</topology>
    </subcellularLocation>
</comment>
<keyword evidence="7 15" id="KW-0732">Signal</keyword>
<dbReference type="Gene3D" id="3.30.1950.10">
    <property type="entry name" value="wza like domain"/>
    <property type="match status" value="1"/>
</dbReference>
<keyword evidence="11" id="KW-0472">Membrane</keyword>
<dbReference type="InterPro" id="IPR049712">
    <property type="entry name" value="Poly_export"/>
</dbReference>
<comment type="caution">
    <text evidence="18">The sequence shown here is derived from an EMBL/GenBank/DDBJ whole genome shotgun (WGS) entry which is preliminary data.</text>
</comment>
<evidence type="ECO:0000259" key="16">
    <source>
        <dbReference type="Pfam" id="PF02563"/>
    </source>
</evidence>
<evidence type="ECO:0000256" key="6">
    <source>
        <dbReference type="ARBA" id="ARBA00022692"/>
    </source>
</evidence>
<dbReference type="PANTHER" id="PTHR33619:SF3">
    <property type="entry name" value="POLYSACCHARIDE EXPORT PROTEIN GFCE-RELATED"/>
    <property type="match status" value="1"/>
</dbReference>
<keyword evidence="19" id="KW-1185">Reference proteome</keyword>
<comment type="similarity">
    <text evidence="2">Belongs to the BexD/CtrA/VexA family.</text>
</comment>
<reference evidence="18 19" key="1">
    <citation type="submission" date="2024-01" db="EMBL/GenBank/DDBJ databases">
        <title>Mesobacterium rodlantinim sp. nov., isolated from shallow sea hydrothermal systems off Kueishantao Island.</title>
        <authorList>
            <person name="Su Z."/>
            <person name="Tang K."/>
        </authorList>
    </citation>
    <scope>NUCLEOTIDE SEQUENCE [LARGE SCALE GENOMIC DNA]</scope>
    <source>
        <strain evidence="18 19">TK19101</strain>
    </source>
</reference>
<keyword evidence="10" id="KW-0626">Porin</keyword>
<evidence type="ECO:0000256" key="8">
    <source>
        <dbReference type="ARBA" id="ARBA00023047"/>
    </source>
</evidence>
<evidence type="ECO:0000256" key="12">
    <source>
        <dbReference type="ARBA" id="ARBA00023139"/>
    </source>
</evidence>
<organism evidence="18 19">
    <name type="scientific">Mesobacterium hydrothermale</name>
    <dbReference type="NCBI Taxonomy" id="3111907"/>
    <lineage>
        <taxon>Bacteria</taxon>
        <taxon>Pseudomonadati</taxon>
        <taxon>Pseudomonadota</taxon>
        <taxon>Alphaproteobacteria</taxon>
        <taxon>Rhodobacterales</taxon>
        <taxon>Roseobacteraceae</taxon>
        <taxon>Mesobacterium</taxon>
    </lineage>
</organism>
<evidence type="ECO:0000313" key="19">
    <source>
        <dbReference type="Proteomes" id="UP001348149"/>
    </source>
</evidence>
<feature type="chain" id="PRO_5047259709" evidence="15">
    <location>
        <begin position="22"/>
        <end position="370"/>
    </location>
</feature>
<proteinExistence type="inferred from homology"/>
<evidence type="ECO:0000256" key="11">
    <source>
        <dbReference type="ARBA" id="ARBA00023136"/>
    </source>
</evidence>
<feature type="domain" description="SLBB" evidence="17">
    <location>
        <begin position="175"/>
        <end position="243"/>
    </location>
</feature>
<accession>A0ABU6HFV0</accession>
<keyword evidence="12" id="KW-0564">Palmitate</keyword>
<dbReference type="PANTHER" id="PTHR33619">
    <property type="entry name" value="POLYSACCHARIDE EXPORT PROTEIN GFCE-RELATED"/>
    <property type="match status" value="1"/>
</dbReference>
<evidence type="ECO:0000256" key="10">
    <source>
        <dbReference type="ARBA" id="ARBA00023114"/>
    </source>
</evidence>
<evidence type="ECO:0000256" key="5">
    <source>
        <dbReference type="ARBA" id="ARBA00022597"/>
    </source>
</evidence>
<dbReference type="RefSeq" id="WP_326297008.1">
    <property type="nucleotide sequence ID" value="NZ_JAYLLH010000009.1"/>
</dbReference>
<sequence>MRQFIRAVCAILILVSVSACSLPRGAAIQTEITKEATSENPSFQVVQVTRENIPNIQSWPATGPGRHYNWINRTAAPSSSVIRTGDRINLTIWDSQPNSLITGLEQKSVEMRGIEVDPSGAIFVPYVDEVFVRGLTPATARARIQERLEPVVPSAQVQLTLQHGQDNSVDLVSGVAKPGTYPMPSRDYTILSLISAGGGISHTLRNPVVRLIRGGSTYEITAEELLASASKNTVLRGNDKIVVEEDKRSFTALGASGKESLIYFPKERVSALEAVSLMGGLADTRADPKGVLVLREYGRKQVSRTGKGPEHEQVVFTMDLTSADGLFAARKFDINPGDTVLATESPITSVRTVFGLIGSMLGLSAQVNNL</sequence>
<evidence type="ECO:0000256" key="13">
    <source>
        <dbReference type="ARBA" id="ARBA00023237"/>
    </source>
</evidence>
<keyword evidence="8" id="KW-0625">Polysaccharide transport</keyword>
<keyword evidence="4" id="KW-1134">Transmembrane beta strand</keyword>
<evidence type="ECO:0000256" key="2">
    <source>
        <dbReference type="ARBA" id="ARBA00009450"/>
    </source>
</evidence>
<keyword evidence="5" id="KW-0762">Sugar transport</keyword>
<evidence type="ECO:0000256" key="15">
    <source>
        <dbReference type="SAM" id="SignalP"/>
    </source>
</evidence>
<dbReference type="EMBL" id="JAYLLH010000009">
    <property type="protein sequence ID" value="MEC3861292.1"/>
    <property type="molecule type" value="Genomic_DNA"/>
</dbReference>
<gene>
    <name evidence="18" type="ORF">VK792_08350</name>
</gene>
<evidence type="ECO:0000256" key="14">
    <source>
        <dbReference type="ARBA" id="ARBA00023288"/>
    </source>
</evidence>
<dbReference type="Pfam" id="PF22461">
    <property type="entry name" value="SLBB_2"/>
    <property type="match status" value="1"/>
</dbReference>
<keyword evidence="14" id="KW-0449">Lipoprotein</keyword>
<keyword evidence="6" id="KW-0812">Transmembrane</keyword>
<keyword evidence="9" id="KW-0406">Ion transport</keyword>
<protein>
    <submittedName>
        <fullName evidence="18">Polysaccharide biosynthesis/export family protein</fullName>
    </submittedName>
</protein>
<dbReference type="Pfam" id="PF02563">
    <property type="entry name" value="Poly_export"/>
    <property type="match status" value="1"/>
</dbReference>
<feature type="signal peptide" evidence="15">
    <location>
        <begin position="1"/>
        <end position="21"/>
    </location>
</feature>